<name>A0ABS5S9G7_9BACT</name>
<keyword evidence="1" id="KW-0472">Membrane</keyword>
<keyword evidence="1" id="KW-1133">Transmembrane helix</keyword>
<dbReference type="Proteomes" id="UP000756860">
    <property type="component" value="Unassembled WGS sequence"/>
</dbReference>
<dbReference type="EMBL" id="JAHCVK010000001">
    <property type="protein sequence ID" value="MBT0652023.1"/>
    <property type="molecule type" value="Genomic_DNA"/>
</dbReference>
<feature type="transmembrane region" description="Helical" evidence="1">
    <location>
        <begin position="73"/>
        <end position="92"/>
    </location>
</feature>
<feature type="transmembrane region" description="Helical" evidence="1">
    <location>
        <begin position="20"/>
        <end position="40"/>
    </location>
</feature>
<keyword evidence="1" id="KW-0812">Transmembrane</keyword>
<accession>A0ABS5S9G7</accession>
<evidence type="ECO:0000313" key="2">
    <source>
        <dbReference type="EMBL" id="MBT0652023.1"/>
    </source>
</evidence>
<protein>
    <submittedName>
        <fullName evidence="2">Uncharacterized protein</fullName>
    </submittedName>
</protein>
<organism evidence="2 3">
    <name type="scientific">Geomobilimonas luticola</name>
    <dbReference type="NCBI Taxonomy" id="1114878"/>
    <lineage>
        <taxon>Bacteria</taxon>
        <taxon>Pseudomonadati</taxon>
        <taxon>Thermodesulfobacteriota</taxon>
        <taxon>Desulfuromonadia</taxon>
        <taxon>Geobacterales</taxon>
        <taxon>Geobacteraceae</taxon>
        <taxon>Geomobilimonas</taxon>
    </lineage>
</organism>
<feature type="transmembrane region" description="Helical" evidence="1">
    <location>
        <begin position="47"/>
        <end position="67"/>
    </location>
</feature>
<sequence>MLTTLITYLHFGVMRQFSPAVILEELFYLPLLLGVFRFGVKGTILSWLFVSAAYLPFFFGTWATTFPQLLDRILHIVFTAVFAFVACFLAGVSEKNRSRLSVSGISPASVRLPLSLSMTCVFFYKSGVPRKPVAIQLSLIF</sequence>
<evidence type="ECO:0000256" key="1">
    <source>
        <dbReference type="SAM" id="Phobius"/>
    </source>
</evidence>
<reference evidence="2 3" key="1">
    <citation type="submission" date="2021-05" db="EMBL/GenBank/DDBJ databases">
        <title>The draft genome of Geobacter luticola JCM 17780.</title>
        <authorList>
            <person name="Xu Z."/>
            <person name="Masuda Y."/>
            <person name="Itoh H."/>
            <person name="Senoo K."/>
        </authorList>
    </citation>
    <scope>NUCLEOTIDE SEQUENCE [LARGE SCALE GENOMIC DNA]</scope>
    <source>
        <strain evidence="2 3">JCM 17780</strain>
    </source>
</reference>
<proteinExistence type="predicted"/>
<gene>
    <name evidence="2" type="ORF">KI810_03080</name>
</gene>
<evidence type="ECO:0000313" key="3">
    <source>
        <dbReference type="Proteomes" id="UP000756860"/>
    </source>
</evidence>
<comment type="caution">
    <text evidence="2">The sequence shown here is derived from an EMBL/GenBank/DDBJ whole genome shotgun (WGS) entry which is preliminary data.</text>
</comment>
<keyword evidence="3" id="KW-1185">Reference proteome</keyword>